<gene>
    <name evidence="1" type="ORF">LCGC14_0533430</name>
</gene>
<name>A0A0F9V358_9ZZZZ</name>
<organism evidence="1">
    <name type="scientific">marine sediment metagenome</name>
    <dbReference type="NCBI Taxonomy" id="412755"/>
    <lineage>
        <taxon>unclassified sequences</taxon>
        <taxon>metagenomes</taxon>
        <taxon>ecological metagenomes</taxon>
    </lineage>
</organism>
<dbReference type="AlphaFoldDB" id="A0A0F9V358"/>
<evidence type="ECO:0000313" key="1">
    <source>
        <dbReference type="EMBL" id="KKN60293.1"/>
    </source>
</evidence>
<reference evidence="1" key="1">
    <citation type="journal article" date="2015" name="Nature">
        <title>Complex archaea that bridge the gap between prokaryotes and eukaryotes.</title>
        <authorList>
            <person name="Spang A."/>
            <person name="Saw J.H."/>
            <person name="Jorgensen S.L."/>
            <person name="Zaremba-Niedzwiedzka K."/>
            <person name="Martijn J."/>
            <person name="Lind A.E."/>
            <person name="van Eijk R."/>
            <person name="Schleper C."/>
            <person name="Guy L."/>
            <person name="Ettema T.J."/>
        </authorList>
    </citation>
    <scope>NUCLEOTIDE SEQUENCE</scope>
</reference>
<dbReference type="EMBL" id="LAZR01000700">
    <property type="protein sequence ID" value="KKN60293.1"/>
    <property type="molecule type" value="Genomic_DNA"/>
</dbReference>
<sequence length="110" mass="12365">MKKDLKNFIKKANTDLGKDNPTVVGMKNFYRRIKAAHLIAKDVFGDDVEIDVNTVVLMYDSLVKEEIASVWMANMKEGMKGMTFPKNPKKKSVIADAPGIFDILPDKMSN</sequence>
<accession>A0A0F9V358</accession>
<protein>
    <submittedName>
        <fullName evidence="1">Uncharacterized protein</fullName>
    </submittedName>
</protein>
<proteinExistence type="predicted"/>
<comment type="caution">
    <text evidence="1">The sequence shown here is derived from an EMBL/GenBank/DDBJ whole genome shotgun (WGS) entry which is preliminary data.</text>
</comment>